<sequence length="325" mass="35703">MASSSHFNNDVEDAAPPPSPRLSPALITDLQALPESDSRDGQETSWTSEDGDLVVLTKKQAGKRPQPEQGKSAETDLSAASVTNAELAALIAALKQTTEVLQGQNRRMDEQNLRLDRLERNQRFSTNNSPPRRTPTSQSPPQHITNPFLFVYLSPNIEPQPRIANPSAESSAAESQIWNHKSLRWILNRRTSNPFVVLLRSIRQYLCRSSSITPPFSFNPPPFSAVQVRYHSILLSVNQRSPFVSCSYGLKLCGGEQALRIEDGYSAHENIGRLNVLDLQVFIDSFQITYVDSPTSKTSNCMVAGYAGGGGHVLHMVCDSTVAAG</sequence>
<organism evidence="1 2">
    <name type="scientific">Trifolium pratense</name>
    <name type="common">Red clover</name>
    <dbReference type="NCBI Taxonomy" id="57577"/>
    <lineage>
        <taxon>Eukaryota</taxon>
        <taxon>Viridiplantae</taxon>
        <taxon>Streptophyta</taxon>
        <taxon>Embryophyta</taxon>
        <taxon>Tracheophyta</taxon>
        <taxon>Spermatophyta</taxon>
        <taxon>Magnoliopsida</taxon>
        <taxon>eudicotyledons</taxon>
        <taxon>Gunneridae</taxon>
        <taxon>Pentapetalae</taxon>
        <taxon>rosids</taxon>
        <taxon>fabids</taxon>
        <taxon>Fabales</taxon>
        <taxon>Fabaceae</taxon>
        <taxon>Papilionoideae</taxon>
        <taxon>50 kb inversion clade</taxon>
        <taxon>NPAAA clade</taxon>
        <taxon>Hologalegina</taxon>
        <taxon>IRL clade</taxon>
        <taxon>Trifolieae</taxon>
        <taxon>Trifolium</taxon>
    </lineage>
</organism>
<proteinExistence type="predicted"/>
<accession>A0ACB0IY33</accession>
<evidence type="ECO:0000313" key="2">
    <source>
        <dbReference type="Proteomes" id="UP001177021"/>
    </source>
</evidence>
<evidence type="ECO:0000313" key="1">
    <source>
        <dbReference type="EMBL" id="CAJ2636800.1"/>
    </source>
</evidence>
<reference evidence="1" key="1">
    <citation type="submission" date="2023-10" db="EMBL/GenBank/DDBJ databases">
        <authorList>
            <person name="Rodriguez Cubillos JULIANA M."/>
            <person name="De Vega J."/>
        </authorList>
    </citation>
    <scope>NUCLEOTIDE SEQUENCE</scope>
</reference>
<gene>
    <name evidence="1" type="ORF">MILVUS5_LOCUS7254</name>
</gene>
<dbReference type="Proteomes" id="UP001177021">
    <property type="component" value="Unassembled WGS sequence"/>
</dbReference>
<dbReference type="EMBL" id="CASHSV030000013">
    <property type="protein sequence ID" value="CAJ2636800.1"/>
    <property type="molecule type" value="Genomic_DNA"/>
</dbReference>
<keyword evidence="2" id="KW-1185">Reference proteome</keyword>
<name>A0ACB0IY33_TRIPR</name>
<protein>
    <submittedName>
        <fullName evidence="1">Uncharacterized protein</fullName>
    </submittedName>
</protein>
<comment type="caution">
    <text evidence="1">The sequence shown here is derived from an EMBL/GenBank/DDBJ whole genome shotgun (WGS) entry which is preliminary data.</text>
</comment>